<keyword evidence="9 18" id="KW-0630">Potassium</keyword>
<evidence type="ECO:0000256" key="2">
    <source>
        <dbReference type="ARBA" id="ARBA00000909"/>
    </source>
</evidence>
<feature type="domain" description="YjeF C-terminal" evidence="20">
    <location>
        <begin position="219"/>
        <end position="496"/>
    </location>
</feature>
<dbReference type="GO" id="GO:0046872">
    <property type="term" value="F:metal ion binding"/>
    <property type="evidence" value="ECO:0007669"/>
    <property type="project" value="UniProtKB-UniRule"/>
</dbReference>
<dbReference type="Gene3D" id="3.40.50.10260">
    <property type="entry name" value="YjeF N-terminal domain"/>
    <property type="match status" value="1"/>
</dbReference>
<keyword evidence="8 17" id="KW-0521">NADP</keyword>
<comment type="caution">
    <text evidence="22">The sequence shown here is derived from an EMBL/GenBank/DDBJ whole genome shotgun (WGS) entry which is preliminary data.</text>
</comment>
<evidence type="ECO:0000256" key="3">
    <source>
        <dbReference type="ARBA" id="ARBA00006001"/>
    </source>
</evidence>
<dbReference type="PANTHER" id="PTHR12592">
    <property type="entry name" value="ATP-DEPENDENT (S)-NAD(P)H-HYDRATE DEHYDRATASE FAMILY MEMBER"/>
    <property type="match status" value="1"/>
</dbReference>
<evidence type="ECO:0000256" key="8">
    <source>
        <dbReference type="ARBA" id="ARBA00022857"/>
    </source>
</evidence>
<keyword evidence="11 18" id="KW-0413">Isomerase</keyword>
<comment type="catalytic activity">
    <reaction evidence="2 18 19">
        <text>(6R)-NADPHX = (6S)-NADPHX</text>
        <dbReference type="Rhea" id="RHEA:32227"/>
        <dbReference type="ChEBI" id="CHEBI:64076"/>
        <dbReference type="ChEBI" id="CHEBI:64077"/>
        <dbReference type="EC" id="5.1.99.6"/>
    </reaction>
</comment>
<dbReference type="CDD" id="cd01171">
    <property type="entry name" value="YXKO-related"/>
    <property type="match status" value="1"/>
</dbReference>
<comment type="subunit">
    <text evidence="17">Homotetramer.</text>
</comment>
<keyword evidence="6 17" id="KW-0547">Nucleotide-binding</keyword>
<evidence type="ECO:0000256" key="10">
    <source>
        <dbReference type="ARBA" id="ARBA00023027"/>
    </source>
</evidence>
<dbReference type="Pfam" id="PF01256">
    <property type="entry name" value="Carb_kinase"/>
    <property type="match status" value="1"/>
</dbReference>
<feature type="binding site" evidence="17">
    <location>
        <position position="437"/>
    </location>
    <ligand>
        <name>(6S)-NADPHX</name>
        <dbReference type="ChEBI" id="CHEBI:64076"/>
    </ligand>
</feature>
<feature type="binding site" evidence="17">
    <location>
        <position position="254"/>
    </location>
    <ligand>
        <name>(6S)-NADPHX</name>
        <dbReference type="ChEBI" id="CHEBI:64076"/>
    </ligand>
</feature>
<feature type="binding site" evidence="18">
    <location>
        <position position="119"/>
    </location>
    <ligand>
        <name>K(+)</name>
        <dbReference type="ChEBI" id="CHEBI:29103"/>
    </ligand>
</feature>
<comment type="catalytic activity">
    <reaction evidence="1 18 19">
        <text>(6R)-NADHX = (6S)-NADHX</text>
        <dbReference type="Rhea" id="RHEA:32215"/>
        <dbReference type="ChEBI" id="CHEBI:64074"/>
        <dbReference type="ChEBI" id="CHEBI:64075"/>
        <dbReference type="EC" id="5.1.99.6"/>
    </reaction>
</comment>
<dbReference type="HAMAP" id="MF_01965">
    <property type="entry name" value="NADHX_dehydratase"/>
    <property type="match status" value="1"/>
</dbReference>
<dbReference type="EC" id="5.1.99.6" evidence="19"/>
<keyword evidence="7 17" id="KW-0067">ATP-binding</keyword>
<dbReference type="InterPro" id="IPR017953">
    <property type="entry name" value="Carbohydrate_kinase_pred_CS"/>
</dbReference>
<dbReference type="HAMAP" id="MF_01966">
    <property type="entry name" value="NADHX_epimerase"/>
    <property type="match status" value="1"/>
</dbReference>
<comment type="similarity">
    <text evidence="18">Belongs to the NnrE/AIBP family.</text>
</comment>
<dbReference type="AlphaFoldDB" id="A0A9D9N7M5"/>
<dbReference type="GO" id="GO:0052855">
    <property type="term" value="F:ADP-dependent NAD(P)H-hydrate dehydratase activity"/>
    <property type="evidence" value="ECO:0007669"/>
    <property type="project" value="UniProtKB-UniRule"/>
</dbReference>
<comment type="similarity">
    <text evidence="17">Belongs to the NnrD/CARKD family.</text>
</comment>
<evidence type="ECO:0000256" key="7">
    <source>
        <dbReference type="ARBA" id="ARBA00022840"/>
    </source>
</evidence>
<evidence type="ECO:0000256" key="12">
    <source>
        <dbReference type="ARBA" id="ARBA00023239"/>
    </source>
</evidence>
<protein>
    <recommendedName>
        <fullName evidence="19">Bifunctional NAD(P)H-hydrate repair enzyme</fullName>
    </recommendedName>
    <alternativeName>
        <fullName evidence="19">Nicotinamide nucleotide repair protein</fullName>
    </alternativeName>
    <domain>
        <recommendedName>
            <fullName evidence="19">ADP-dependent (S)-NAD(P)H-hydrate dehydratase</fullName>
            <ecNumber evidence="19">4.2.1.136</ecNumber>
        </recommendedName>
        <alternativeName>
            <fullName evidence="19">ADP-dependent NAD(P)HX dehydratase</fullName>
        </alternativeName>
    </domain>
    <domain>
        <recommendedName>
            <fullName evidence="19">NAD(P)H-hydrate epimerase</fullName>
            <ecNumber evidence="19">5.1.99.6</ecNumber>
        </recommendedName>
    </domain>
</protein>
<comment type="cofactor">
    <cofactor evidence="17">
        <name>Mg(2+)</name>
        <dbReference type="ChEBI" id="CHEBI:18420"/>
    </cofactor>
</comment>
<dbReference type="SUPFAM" id="SSF64153">
    <property type="entry name" value="YjeF N-terminal domain-like"/>
    <property type="match status" value="1"/>
</dbReference>
<evidence type="ECO:0000256" key="6">
    <source>
        <dbReference type="ARBA" id="ARBA00022741"/>
    </source>
</evidence>
<comment type="function">
    <text evidence="14 19">Bifunctional enzyme that catalyzes the epimerization of the S- and R-forms of NAD(P)HX and the dehydration of the S-form of NAD(P)HX at the expense of ADP, which is converted to AMP. This allows the repair of both epimers of NAD(P)HX, a damaged form of NAD(P)H that is a result of enzymatic or heat-dependent hydration.</text>
</comment>
<comment type="function">
    <text evidence="17">Catalyzes the dehydration of the S-form of NAD(P)HX at the expense of ADP, which is converted to AMP. Together with NAD(P)HX epimerase, which catalyzes the epimerization of the S- and R-forms, the enzyme allows the repair of both epimers of NAD(P)HX, a damaged form of NAD(P)H that is a result of enzymatic or heat-dependent hydration.</text>
</comment>
<feature type="binding site" evidence="18">
    <location>
        <position position="134"/>
    </location>
    <ligand>
        <name>(6S)-NADPHX</name>
        <dbReference type="ChEBI" id="CHEBI:64076"/>
    </ligand>
</feature>
<evidence type="ECO:0000256" key="16">
    <source>
        <dbReference type="ARBA" id="ARBA00049209"/>
    </source>
</evidence>
<comment type="function">
    <text evidence="18">Catalyzes the epimerization of the S- and R-forms of NAD(P)HX, a damaged form of NAD(P)H that is a result of enzymatic or heat-dependent hydration. This is a prerequisite for the S-specific NAD(P)H-hydrate dehydratase to allow the repair of both epimers of NAD(P)HX.</text>
</comment>
<feature type="binding site" evidence="18">
    <location>
        <begin position="123"/>
        <end position="129"/>
    </location>
    <ligand>
        <name>(6S)-NADPHX</name>
        <dbReference type="ChEBI" id="CHEBI:64076"/>
    </ligand>
</feature>
<dbReference type="InterPro" id="IPR036652">
    <property type="entry name" value="YjeF_N_dom_sf"/>
</dbReference>
<evidence type="ECO:0000256" key="5">
    <source>
        <dbReference type="ARBA" id="ARBA00022723"/>
    </source>
</evidence>
<evidence type="ECO:0000256" key="17">
    <source>
        <dbReference type="HAMAP-Rule" id="MF_01965"/>
    </source>
</evidence>
<evidence type="ECO:0000256" key="11">
    <source>
        <dbReference type="ARBA" id="ARBA00023235"/>
    </source>
</evidence>
<evidence type="ECO:0000313" key="23">
    <source>
        <dbReference type="Proteomes" id="UP000823618"/>
    </source>
</evidence>
<reference evidence="22" key="1">
    <citation type="submission" date="2020-10" db="EMBL/GenBank/DDBJ databases">
        <authorList>
            <person name="Gilroy R."/>
        </authorList>
    </citation>
    <scope>NUCLEOTIDE SEQUENCE</scope>
    <source>
        <strain evidence="22">E3-2379</strain>
    </source>
</reference>
<feature type="binding site" evidence="17">
    <location>
        <begin position="407"/>
        <end position="411"/>
    </location>
    <ligand>
        <name>AMP</name>
        <dbReference type="ChEBI" id="CHEBI:456215"/>
    </ligand>
</feature>
<dbReference type="SUPFAM" id="SSF53613">
    <property type="entry name" value="Ribokinase-like"/>
    <property type="match status" value="1"/>
</dbReference>
<comment type="cofactor">
    <cofactor evidence="18 19">
        <name>K(+)</name>
        <dbReference type="ChEBI" id="CHEBI:29103"/>
    </cofactor>
    <text evidence="18 19">Binds 1 potassium ion per subunit.</text>
</comment>
<dbReference type="PROSITE" id="PS51385">
    <property type="entry name" value="YJEF_N"/>
    <property type="match status" value="1"/>
</dbReference>
<evidence type="ECO:0000256" key="14">
    <source>
        <dbReference type="ARBA" id="ARBA00025153"/>
    </source>
</evidence>
<feature type="domain" description="YjeF N-terminal" evidence="21">
    <location>
        <begin position="10"/>
        <end position="209"/>
    </location>
</feature>
<dbReference type="InterPro" id="IPR000631">
    <property type="entry name" value="CARKD"/>
</dbReference>
<evidence type="ECO:0000259" key="21">
    <source>
        <dbReference type="PROSITE" id="PS51385"/>
    </source>
</evidence>
<name>A0A9D9N7M5_9FIRM</name>
<comment type="similarity">
    <text evidence="3 19">In the N-terminal section; belongs to the NnrE/AIBP family.</text>
</comment>
<dbReference type="GO" id="GO:0110051">
    <property type="term" value="P:metabolite repair"/>
    <property type="evidence" value="ECO:0007669"/>
    <property type="project" value="TreeGrafter"/>
</dbReference>
<evidence type="ECO:0000259" key="20">
    <source>
        <dbReference type="PROSITE" id="PS51383"/>
    </source>
</evidence>
<evidence type="ECO:0000256" key="19">
    <source>
        <dbReference type="PIRNR" id="PIRNR017184"/>
    </source>
</evidence>
<evidence type="ECO:0000256" key="13">
    <source>
        <dbReference type="ARBA" id="ARBA00023268"/>
    </source>
</evidence>
<proteinExistence type="inferred from homology"/>
<dbReference type="GO" id="GO:0005524">
    <property type="term" value="F:ATP binding"/>
    <property type="evidence" value="ECO:0007669"/>
    <property type="project" value="UniProtKB-UniRule"/>
</dbReference>
<feature type="binding site" evidence="17">
    <location>
        <position position="319"/>
    </location>
    <ligand>
        <name>(6S)-NADPHX</name>
        <dbReference type="ChEBI" id="CHEBI:64076"/>
    </ligand>
</feature>
<dbReference type="Gene3D" id="3.40.1190.20">
    <property type="match status" value="1"/>
</dbReference>
<dbReference type="PANTHER" id="PTHR12592:SF0">
    <property type="entry name" value="ATP-DEPENDENT (S)-NAD(P)H-HYDRATE DEHYDRATASE"/>
    <property type="match status" value="1"/>
</dbReference>
<dbReference type="Proteomes" id="UP000823618">
    <property type="component" value="Unassembled WGS sequence"/>
</dbReference>
<keyword evidence="10 17" id="KW-0520">NAD</keyword>
<dbReference type="NCBIfam" id="TIGR00196">
    <property type="entry name" value="yjeF_cterm"/>
    <property type="match status" value="1"/>
</dbReference>
<comment type="catalytic activity">
    <reaction evidence="16 17 19">
        <text>(6S)-NADPHX + ADP = AMP + phosphate + NADPH + H(+)</text>
        <dbReference type="Rhea" id="RHEA:32235"/>
        <dbReference type="ChEBI" id="CHEBI:15378"/>
        <dbReference type="ChEBI" id="CHEBI:43474"/>
        <dbReference type="ChEBI" id="CHEBI:57783"/>
        <dbReference type="ChEBI" id="CHEBI:64076"/>
        <dbReference type="ChEBI" id="CHEBI:456215"/>
        <dbReference type="ChEBI" id="CHEBI:456216"/>
        <dbReference type="EC" id="4.2.1.136"/>
    </reaction>
</comment>
<evidence type="ECO:0000256" key="18">
    <source>
        <dbReference type="HAMAP-Rule" id="MF_01966"/>
    </source>
</evidence>
<dbReference type="NCBIfam" id="TIGR00197">
    <property type="entry name" value="yjeF_nterm"/>
    <property type="match status" value="1"/>
</dbReference>
<evidence type="ECO:0000256" key="1">
    <source>
        <dbReference type="ARBA" id="ARBA00000013"/>
    </source>
</evidence>
<reference evidence="22" key="2">
    <citation type="journal article" date="2021" name="PeerJ">
        <title>Extensive microbial diversity within the chicken gut microbiome revealed by metagenomics and culture.</title>
        <authorList>
            <person name="Gilroy R."/>
            <person name="Ravi A."/>
            <person name="Getino M."/>
            <person name="Pursley I."/>
            <person name="Horton D.L."/>
            <person name="Alikhan N.F."/>
            <person name="Baker D."/>
            <person name="Gharbi K."/>
            <person name="Hall N."/>
            <person name="Watson M."/>
            <person name="Adriaenssens E.M."/>
            <person name="Foster-Nyarko E."/>
            <person name="Jarju S."/>
            <person name="Secka A."/>
            <person name="Antonio M."/>
            <person name="Oren A."/>
            <person name="Chaudhuri R.R."/>
            <person name="La Ragione R."/>
            <person name="Hildebrand F."/>
            <person name="Pallen M.J."/>
        </authorList>
    </citation>
    <scope>NUCLEOTIDE SEQUENCE</scope>
    <source>
        <strain evidence="22">E3-2379</strain>
    </source>
</reference>
<gene>
    <name evidence="17" type="primary">nnrD</name>
    <name evidence="18" type="synonym">nnrE</name>
    <name evidence="22" type="ORF">IAC13_04650</name>
</gene>
<dbReference type="PIRSF" id="PIRSF017184">
    <property type="entry name" value="Nnr"/>
    <property type="match status" value="1"/>
</dbReference>
<organism evidence="22 23">
    <name type="scientific">Candidatus Scybalomonas excrementavium</name>
    <dbReference type="NCBI Taxonomy" id="2840943"/>
    <lineage>
        <taxon>Bacteria</taxon>
        <taxon>Bacillati</taxon>
        <taxon>Bacillota</taxon>
        <taxon>Clostridia</taxon>
        <taxon>Lachnospirales</taxon>
        <taxon>Lachnospiraceae</taxon>
        <taxon>Lachnospiraceae incertae sedis</taxon>
        <taxon>Candidatus Scybalomonas</taxon>
    </lineage>
</organism>
<feature type="binding site" evidence="17">
    <location>
        <position position="370"/>
    </location>
    <ligand>
        <name>(6S)-NADPHX</name>
        <dbReference type="ChEBI" id="CHEBI:64076"/>
    </ligand>
</feature>
<keyword evidence="5 18" id="KW-0479">Metal-binding</keyword>
<dbReference type="EC" id="4.2.1.136" evidence="19"/>
<dbReference type="InterPro" id="IPR004443">
    <property type="entry name" value="YjeF_N_dom"/>
</dbReference>
<dbReference type="GO" id="GO:0046496">
    <property type="term" value="P:nicotinamide nucleotide metabolic process"/>
    <property type="evidence" value="ECO:0007669"/>
    <property type="project" value="UniProtKB-UniRule"/>
</dbReference>
<feature type="binding site" evidence="18">
    <location>
        <begin position="57"/>
        <end position="61"/>
    </location>
    <ligand>
        <name>(6S)-NADPHX</name>
        <dbReference type="ChEBI" id="CHEBI:64076"/>
    </ligand>
</feature>
<dbReference type="Pfam" id="PF03853">
    <property type="entry name" value="YjeF_N"/>
    <property type="match status" value="1"/>
</dbReference>
<sequence>MKYVLCAEKMQMVDQQVVEHIGIPSLVLMERAALGVTGRLFQRYSCENCLIVVGVGNNGADGLATARQLMEKGYEPKIYICGNLEKATSQFHIQYQILQKLGAVFLKKLEIDTYSVIVDAIFGVGLSREVQGAYKAVISFMNQLQCPIVSVDIPSGIDATTGRVLGEAVKADSTVTFGFLKTGLLLYPGASYAGNVILKGAGFHEQSLIRREEEAYIYERKDLKNLMPKRTAWSNKGTYGKLLVIAGGNELAGAAALASKGAFATGCGMVKLCTGKANRDSLIANIPELMIATWEQEEEAVVVIEKQLEWADAIVFGPGMGMSNMTRQILECILQKAKVPVLLDADALNVLAQHKELIRECQNSVIITPHIKEFSRLNGYSIEEIQQDLLGKAREFAKQYPVICVVKDARTVVTKEGEIAYINVSGNNGMATAGSGDVLSGIIGGLLAQGVEPRKSATFGVYLHGLAGDYAKEAMGVYSMTARDIIKHLKDVLGGKKYDTVQESLCTD</sequence>
<evidence type="ECO:0000256" key="15">
    <source>
        <dbReference type="ARBA" id="ARBA00048238"/>
    </source>
</evidence>
<dbReference type="PROSITE" id="PS51383">
    <property type="entry name" value="YJEF_C_3"/>
    <property type="match status" value="1"/>
</dbReference>
<feature type="binding site" evidence="18">
    <location>
        <position position="58"/>
    </location>
    <ligand>
        <name>K(+)</name>
        <dbReference type="ChEBI" id="CHEBI:29103"/>
    </ligand>
</feature>
<keyword evidence="13" id="KW-0511">Multifunctional enzyme</keyword>
<feature type="binding site" evidence="18">
    <location>
        <position position="152"/>
    </location>
    <ligand>
        <name>(6S)-NADPHX</name>
        <dbReference type="ChEBI" id="CHEBI:64076"/>
    </ligand>
</feature>
<comment type="similarity">
    <text evidence="4 19">In the C-terminal section; belongs to the NnrD/CARKD family.</text>
</comment>
<dbReference type="EMBL" id="JADIML010000131">
    <property type="protein sequence ID" value="MBO8463204.1"/>
    <property type="molecule type" value="Genomic_DNA"/>
</dbReference>
<evidence type="ECO:0000256" key="4">
    <source>
        <dbReference type="ARBA" id="ARBA00009524"/>
    </source>
</evidence>
<comment type="catalytic activity">
    <reaction evidence="15 17 19">
        <text>(6S)-NADHX + ADP = AMP + phosphate + NADH + H(+)</text>
        <dbReference type="Rhea" id="RHEA:32223"/>
        <dbReference type="ChEBI" id="CHEBI:15378"/>
        <dbReference type="ChEBI" id="CHEBI:43474"/>
        <dbReference type="ChEBI" id="CHEBI:57945"/>
        <dbReference type="ChEBI" id="CHEBI:64074"/>
        <dbReference type="ChEBI" id="CHEBI:456215"/>
        <dbReference type="ChEBI" id="CHEBI:456216"/>
        <dbReference type="EC" id="4.2.1.136"/>
    </reaction>
</comment>
<dbReference type="InterPro" id="IPR029056">
    <property type="entry name" value="Ribokinase-like"/>
</dbReference>
<feature type="binding site" evidence="17">
    <location>
        <position position="436"/>
    </location>
    <ligand>
        <name>AMP</name>
        <dbReference type="ChEBI" id="CHEBI:456215"/>
    </ligand>
</feature>
<keyword evidence="12 17" id="KW-0456">Lyase</keyword>
<dbReference type="PROSITE" id="PS01050">
    <property type="entry name" value="YJEF_C_2"/>
    <property type="match status" value="1"/>
</dbReference>
<dbReference type="GO" id="GO:0052856">
    <property type="term" value="F:NAD(P)HX epimerase activity"/>
    <property type="evidence" value="ECO:0007669"/>
    <property type="project" value="UniProtKB-UniRule"/>
</dbReference>
<evidence type="ECO:0000256" key="9">
    <source>
        <dbReference type="ARBA" id="ARBA00022958"/>
    </source>
</evidence>
<feature type="binding site" evidence="18">
    <location>
        <position position="155"/>
    </location>
    <ligand>
        <name>K(+)</name>
        <dbReference type="ChEBI" id="CHEBI:29103"/>
    </ligand>
</feature>
<evidence type="ECO:0000313" key="22">
    <source>
        <dbReference type="EMBL" id="MBO8463204.1"/>
    </source>
</evidence>
<dbReference type="InterPro" id="IPR030677">
    <property type="entry name" value="Nnr"/>
</dbReference>
<accession>A0A9D9N7M5</accession>